<accession>A0ABQ3X7J6</accession>
<comment type="caution">
    <text evidence="3">The sequence shown here is derived from an EMBL/GenBank/DDBJ whole genome shotgun (WGS) entry which is preliminary data.</text>
</comment>
<dbReference type="EMBL" id="BOMG01000040">
    <property type="protein sequence ID" value="GID54378.1"/>
    <property type="molecule type" value="Genomic_DNA"/>
</dbReference>
<organism evidence="3 4">
    <name type="scientific">Actinoplanes couchii</name>
    <dbReference type="NCBI Taxonomy" id="403638"/>
    <lineage>
        <taxon>Bacteria</taxon>
        <taxon>Bacillati</taxon>
        <taxon>Actinomycetota</taxon>
        <taxon>Actinomycetes</taxon>
        <taxon>Micromonosporales</taxon>
        <taxon>Micromonosporaceae</taxon>
        <taxon>Actinoplanes</taxon>
    </lineage>
</organism>
<feature type="transmembrane region" description="Helical" evidence="2">
    <location>
        <begin position="97"/>
        <end position="121"/>
    </location>
</feature>
<feature type="compositionally biased region" description="Polar residues" evidence="1">
    <location>
        <begin position="148"/>
        <end position="157"/>
    </location>
</feature>
<protein>
    <recommendedName>
        <fullName evidence="5">Transmembrane anti-sigma factor</fullName>
    </recommendedName>
</protein>
<keyword evidence="2" id="KW-1133">Transmembrane helix</keyword>
<keyword evidence="2" id="KW-0472">Membrane</keyword>
<proteinExistence type="predicted"/>
<evidence type="ECO:0008006" key="5">
    <source>
        <dbReference type="Google" id="ProtNLM"/>
    </source>
</evidence>
<dbReference type="Proteomes" id="UP000612282">
    <property type="component" value="Unassembled WGS sequence"/>
</dbReference>
<keyword evidence="2" id="KW-0812">Transmembrane</keyword>
<evidence type="ECO:0000313" key="3">
    <source>
        <dbReference type="EMBL" id="GID54378.1"/>
    </source>
</evidence>
<evidence type="ECO:0000256" key="2">
    <source>
        <dbReference type="SAM" id="Phobius"/>
    </source>
</evidence>
<gene>
    <name evidence="3" type="ORF">Aco03nite_027820</name>
</gene>
<evidence type="ECO:0000256" key="1">
    <source>
        <dbReference type="SAM" id="MobiDB-lite"/>
    </source>
</evidence>
<feature type="region of interest" description="Disordered" evidence="1">
    <location>
        <begin position="130"/>
        <end position="157"/>
    </location>
</feature>
<sequence length="157" mass="16556">MMTETDHLIAVYLARVDQAAIRLPAARREELVNDLREHIEIARSESEVDSEASIRTILDRLGDPESIVAAADTQTDLPRVTVPPPVAAPPGRNPKTVWIIAGALAVAGVVVLFCLFAAFAMNTEISEPAPGPAMTAPAEPAVELPAQEPTTTAPSGS</sequence>
<keyword evidence="4" id="KW-1185">Reference proteome</keyword>
<name>A0ABQ3X7J6_9ACTN</name>
<dbReference type="Pfam" id="PF22564">
    <property type="entry name" value="HAAS"/>
    <property type="match status" value="1"/>
</dbReference>
<reference evidence="3 4" key="1">
    <citation type="submission" date="2021-01" db="EMBL/GenBank/DDBJ databases">
        <title>Whole genome shotgun sequence of Actinoplanes couchii NBRC 106145.</title>
        <authorList>
            <person name="Komaki H."/>
            <person name="Tamura T."/>
        </authorList>
    </citation>
    <scope>NUCLEOTIDE SEQUENCE [LARGE SCALE GENOMIC DNA]</scope>
    <source>
        <strain evidence="3 4">NBRC 106145</strain>
    </source>
</reference>
<evidence type="ECO:0000313" key="4">
    <source>
        <dbReference type="Proteomes" id="UP000612282"/>
    </source>
</evidence>